<reference evidence="2" key="1">
    <citation type="journal article" date="2019" name="Int. J. Syst. Evol. Microbiol.">
        <title>The Global Catalogue of Microorganisms (GCM) 10K type strain sequencing project: providing services to taxonomists for standard genome sequencing and annotation.</title>
        <authorList>
            <consortium name="The Broad Institute Genomics Platform"/>
            <consortium name="The Broad Institute Genome Sequencing Center for Infectious Disease"/>
            <person name="Wu L."/>
            <person name="Ma J."/>
        </authorList>
    </citation>
    <scope>NUCLEOTIDE SEQUENCE [LARGE SCALE GENOMIC DNA]</scope>
    <source>
        <strain evidence="2">JCM 18542</strain>
    </source>
</reference>
<evidence type="ECO:0000313" key="1">
    <source>
        <dbReference type="EMBL" id="GAA4822404.1"/>
    </source>
</evidence>
<organism evidence="1 2">
    <name type="scientific">Tomitella cavernea</name>
    <dbReference type="NCBI Taxonomy" id="1387982"/>
    <lineage>
        <taxon>Bacteria</taxon>
        <taxon>Bacillati</taxon>
        <taxon>Actinomycetota</taxon>
        <taxon>Actinomycetes</taxon>
        <taxon>Mycobacteriales</taxon>
        <taxon>Tomitella</taxon>
    </lineage>
</organism>
<dbReference type="EMBL" id="BAABKQ010000001">
    <property type="protein sequence ID" value="GAA4822404.1"/>
    <property type="molecule type" value="Genomic_DNA"/>
</dbReference>
<gene>
    <name evidence="1" type="ORF">GCM10023353_33610</name>
</gene>
<evidence type="ECO:0000313" key="2">
    <source>
        <dbReference type="Proteomes" id="UP001500839"/>
    </source>
</evidence>
<sequence length="90" mass="9381">MADTDKNATVIDGSVDSDANVAGRIVSVVKQAGLYGVETYEKSLERSFGFQKKIAGITGVKPYGSLVETQEKVVMGVSGAATNVLRGVLS</sequence>
<dbReference type="Proteomes" id="UP001500839">
    <property type="component" value="Unassembled WGS sequence"/>
</dbReference>
<keyword evidence="2" id="KW-1185">Reference proteome</keyword>
<accession>A0ABP9CZK3</accession>
<protein>
    <submittedName>
        <fullName evidence="1">Uncharacterized protein</fullName>
    </submittedName>
</protein>
<proteinExistence type="predicted"/>
<name>A0ABP9CZK3_9ACTN</name>
<comment type="caution">
    <text evidence="1">The sequence shown here is derived from an EMBL/GenBank/DDBJ whole genome shotgun (WGS) entry which is preliminary data.</text>
</comment>
<dbReference type="RefSeq" id="WP_200174750.1">
    <property type="nucleotide sequence ID" value="NZ_BAABKQ010000001.1"/>
</dbReference>